<evidence type="ECO:0000313" key="3">
    <source>
        <dbReference type="Proteomes" id="UP001302059"/>
    </source>
</evidence>
<evidence type="ECO:0000313" key="2">
    <source>
        <dbReference type="EMBL" id="MDL2345029.1"/>
    </source>
</evidence>
<keyword evidence="3" id="KW-1185">Reference proteome</keyword>
<evidence type="ECO:0000259" key="1">
    <source>
        <dbReference type="PROSITE" id="PS51186"/>
    </source>
</evidence>
<proteinExistence type="predicted"/>
<comment type="caution">
    <text evidence="2">The sequence shown here is derived from an EMBL/GenBank/DDBJ whole genome shotgun (WGS) entry which is preliminary data.</text>
</comment>
<dbReference type="Gene3D" id="3.40.630.30">
    <property type="match status" value="1"/>
</dbReference>
<feature type="domain" description="N-acetyltransferase" evidence="1">
    <location>
        <begin position="40"/>
        <end position="175"/>
    </location>
</feature>
<sequence length="175" mass="18585">MYARTPRLILVPLTREVLAGRLAQAPFTATLTTPDGPLTVTYPPAWPGDLLPLLPARLAAFDPERERWSATLVERATAAAVGQMGARGGGTLDEAGDVEIGYGLNPAAWGRGYATEAVGVLVTALLARPGVRRVTARTALINPASARVLEKLGFGRVGTDWDRDDGDLTVWARAK</sequence>
<dbReference type="PANTHER" id="PTHR43792:SF13">
    <property type="entry name" value="ACETYLTRANSFERASE"/>
    <property type="match status" value="1"/>
</dbReference>
<dbReference type="PROSITE" id="PS51186">
    <property type="entry name" value="GNAT"/>
    <property type="match status" value="1"/>
</dbReference>
<name>A0ABT7JIZ8_9DEIO</name>
<dbReference type="Proteomes" id="UP001302059">
    <property type="component" value="Unassembled WGS sequence"/>
</dbReference>
<dbReference type="InterPro" id="IPR016181">
    <property type="entry name" value="Acyl_CoA_acyltransferase"/>
</dbReference>
<dbReference type="RefSeq" id="WP_285524366.1">
    <property type="nucleotide sequence ID" value="NZ_JASNGB010000138.1"/>
</dbReference>
<reference evidence="2 3" key="1">
    <citation type="submission" date="2023-05" db="EMBL/GenBank/DDBJ databases">
        <authorList>
            <person name="Gao F."/>
        </authorList>
    </citation>
    <scope>NUCLEOTIDE SEQUENCE [LARGE SCALE GENOMIC DNA]</scope>
    <source>
        <strain evidence="2 3">MIMF12</strain>
    </source>
</reference>
<protein>
    <submittedName>
        <fullName evidence="2">GNAT family N-acetyltransferase</fullName>
    </submittedName>
</protein>
<dbReference type="InterPro" id="IPR051531">
    <property type="entry name" value="N-acetyltransferase"/>
</dbReference>
<dbReference type="EMBL" id="JASNGB010000138">
    <property type="protein sequence ID" value="MDL2345029.1"/>
    <property type="molecule type" value="Genomic_DNA"/>
</dbReference>
<dbReference type="InterPro" id="IPR000182">
    <property type="entry name" value="GNAT_dom"/>
</dbReference>
<dbReference type="PANTHER" id="PTHR43792">
    <property type="entry name" value="GNAT FAMILY, PUTATIVE (AFU_ORTHOLOGUE AFUA_3G00765)-RELATED-RELATED"/>
    <property type="match status" value="1"/>
</dbReference>
<dbReference type="Pfam" id="PF13302">
    <property type="entry name" value="Acetyltransf_3"/>
    <property type="match status" value="1"/>
</dbReference>
<gene>
    <name evidence="2" type="ORF">QOL99_12830</name>
</gene>
<accession>A0ABT7JIZ8</accession>
<dbReference type="SUPFAM" id="SSF55729">
    <property type="entry name" value="Acyl-CoA N-acyltransferases (Nat)"/>
    <property type="match status" value="1"/>
</dbReference>
<organism evidence="2 3">
    <name type="scientific">Deinococcus rhizophilus</name>
    <dbReference type="NCBI Taxonomy" id="3049544"/>
    <lineage>
        <taxon>Bacteria</taxon>
        <taxon>Thermotogati</taxon>
        <taxon>Deinococcota</taxon>
        <taxon>Deinococci</taxon>
        <taxon>Deinococcales</taxon>
        <taxon>Deinococcaceae</taxon>
        <taxon>Deinococcus</taxon>
    </lineage>
</organism>